<evidence type="ECO:0000313" key="1">
    <source>
        <dbReference type="EMBL" id="SKA99779.1"/>
    </source>
</evidence>
<name>A0A1T4YDB7_9BACL</name>
<dbReference type="AlphaFoldDB" id="A0A1T4YDB7"/>
<reference evidence="2" key="1">
    <citation type="submission" date="2017-02" db="EMBL/GenBank/DDBJ databases">
        <authorList>
            <person name="Varghese N."/>
            <person name="Submissions S."/>
        </authorList>
    </citation>
    <scope>NUCLEOTIDE SEQUENCE [LARGE SCALE GENOMIC DNA]</scope>
    <source>
        <strain evidence="2">DSM 23966</strain>
    </source>
</reference>
<protein>
    <recommendedName>
        <fullName evidence="3">Sporulation inhibitor of replication protein SirA</fullName>
    </recommendedName>
</protein>
<dbReference type="Pfam" id="PF10747">
    <property type="entry name" value="SirA"/>
    <property type="match status" value="1"/>
</dbReference>
<sequence>MRKYEIFKIKAEYQSFIMGRERLLFDLLAMGPSTNYQEIEYLCDRLNEMELDQLIQRKLGKSFDELDSYHNEYRLTHLIKGEVFIKMGTHCIQVYCQGSRMLDLDLFVALSSSTDRFFAVMNEQEECGWLKPVKYSERMLLEDVVM</sequence>
<dbReference type="EMBL" id="FUYJ01000004">
    <property type="protein sequence ID" value="SKA99779.1"/>
    <property type="molecule type" value="Genomic_DNA"/>
</dbReference>
<evidence type="ECO:0000313" key="2">
    <source>
        <dbReference type="Proteomes" id="UP000190042"/>
    </source>
</evidence>
<proteinExistence type="predicted"/>
<dbReference type="Proteomes" id="UP000190042">
    <property type="component" value="Unassembled WGS sequence"/>
</dbReference>
<dbReference type="InterPro" id="IPR019683">
    <property type="entry name" value="SirA"/>
</dbReference>
<gene>
    <name evidence="1" type="ORF">SAMN04244570_2306</name>
</gene>
<accession>A0A1T4YDB7</accession>
<evidence type="ECO:0008006" key="3">
    <source>
        <dbReference type="Google" id="ProtNLM"/>
    </source>
</evidence>
<dbReference type="Gene3D" id="3.30.310.250">
    <property type="entry name" value="Sporulation inhibitor of replication protein SirA"/>
    <property type="match status" value="1"/>
</dbReference>
<dbReference type="RefSeq" id="WP_009497273.1">
    <property type="nucleotide sequence ID" value="NZ_FUYJ01000004.1"/>
</dbReference>
<keyword evidence="2" id="KW-1185">Reference proteome</keyword>
<dbReference type="InterPro" id="IPR038449">
    <property type="entry name" value="SirA_sf"/>
</dbReference>
<organism evidence="1 2">
    <name type="scientific">Sporosarcina newyorkensis</name>
    <dbReference type="NCBI Taxonomy" id="759851"/>
    <lineage>
        <taxon>Bacteria</taxon>
        <taxon>Bacillati</taxon>
        <taxon>Bacillota</taxon>
        <taxon>Bacilli</taxon>
        <taxon>Bacillales</taxon>
        <taxon>Caryophanaceae</taxon>
        <taxon>Sporosarcina</taxon>
    </lineage>
</organism>